<dbReference type="InterPro" id="IPR011067">
    <property type="entry name" value="Plasmid_toxin/cell-grow_inhib"/>
</dbReference>
<dbReference type="EC" id="3.1.-.-" evidence="1"/>
<keyword evidence="1" id="KW-0540">Nuclease</keyword>
<keyword evidence="1" id="KW-0255">Endonuclease</keyword>
<dbReference type="GO" id="GO:0006402">
    <property type="term" value="P:mRNA catabolic process"/>
    <property type="evidence" value="ECO:0007669"/>
    <property type="project" value="TreeGrafter"/>
</dbReference>
<keyword evidence="3" id="KW-1185">Reference proteome</keyword>
<name>A0A975B397_9BACT</name>
<dbReference type="PANTHER" id="PTHR33988">
    <property type="entry name" value="ENDORIBONUCLEASE MAZF-RELATED"/>
    <property type="match status" value="1"/>
</dbReference>
<dbReference type="AlphaFoldDB" id="A0A975B397"/>
<dbReference type="GO" id="GO:0004521">
    <property type="term" value="F:RNA endonuclease activity"/>
    <property type="evidence" value="ECO:0007669"/>
    <property type="project" value="TreeGrafter"/>
</dbReference>
<keyword evidence="1" id="KW-0378">Hydrolase</keyword>
<dbReference type="GO" id="GO:0003677">
    <property type="term" value="F:DNA binding"/>
    <property type="evidence" value="ECO:0007669"/>
    <property type="project" value="InterPro"/>
</dbReference>
<dbReference type="InterPro" id="IPR003477">
    <property type="entry name" value="PemK-like"/>
</dbReference>
<dbReference type="PANTHER" id="PTHR33988:SF2">
    <property type="entry name" value="ENDORIBONUCLEASE MAZF"/>
    <property type="match status" value="1"/>
</dbReference>
<dbReference type="Proteomes" id="UP000663720">
    <property type="component" value="Chromosome"/>
</dbReference>
<dbReference type="GO" id="GO:0016787">
    <property type="term" value="F:hydrolase activity"/>
    <property type="evidence" value="ECO:0007669"/>
    <property type="project" value="UniProtKB-KW"/>
</dbReference>
<dbReference type="Pfam" id="PF02452">
    <property type="entry name" value="PemK_toxin"/>
    <property type="match status" value="1"/>
</dbReference>
<dbReference type="Gene3D" id="2.30.30.110">
    <property type="match status" value="1"/>
</dbReference>
<sequence>MVIRQGDVFWIDFDEPSGSEPGWCHPHVVIQNNVFNKSRINTVVVCVITSNLRRAESPGNVLLEKGEANLPRQSVVNISQIFTIDKRDLSEKIGELSPLRIRQILDGIRLLTESRDIDDTDYEEIL</sequence>
<comment type="function">
    <text evidence="1">Toxic component of a type II toxin-antitoxin (TA) system.</text>
</comment>
<dbReference type="EMBL" id="CP061799">
    <property type="protein sequence ID" value="QTA77978.1"/>
    <property type="molecule type" value="Genomic_DNA"/>
</dbReference>
<protein>
    <recommendedName>
        <fullName evidence="1">mRNA interferase</fullName>
        <ecNumber evidence="1">3.1.-.-</ecNumber>
    </recommendedName>
</protein>
<proteinExistence type="inferred from homology"/>
<accession>A0A975B397</accession>
<dbReference type="SUPFAM" id="SSF50118">
    <property type="entry name" value="Cell growth inhibitor/plasmid maintenance toxic component"/>
    <property type="match status" value="1"/>
</dbReference>
<dbReference type="PIRSF" id="PIRSF033490">
    <property type="entry name" value="MazF"/>
    <property type="match status" value="1"/>
</dbReference>
<evidence type="ECO:0000313" key="3">
    <source>
        <dbReference type="Proteomes" id="UP000663720"/>
    </source>
</evidence>
<reference evidence="2" key="1">
    <citation type="journal article" date="2021" name="Microb. Physiol.">
        <title>Proteogenomic Insights into the Physiology of Marine, Sulfate-Reducing, Filamentous Desulfonema limicola and Desulfonema magnum.</title>
        <authorList>
            <person name="Schnaars V."/>
            <person name="Wohlbrand L."/>
            <person name="Scheve S."/>
            <person name="Hinrichs C."/>
            <person name="Reinhardt R."/>
            <person name="Rabus R."/>
        </authorList>
    </citation>
    <scope>NUCLEOTIDE SEQUENCE</scope>
    <source>
        <strain evidence="2">5ac10</strain>
    </source>
</reference>
<comment type="similarity">
    <text evidence="1">Belongs to the PemK/MazF family.</text>
</comment>
<organism evidence="2 3">
    <name type="scientific">Desulfonema limicola</name>
    <dbReference type="NCBI Taxonomy" id="45656"/>
    <lineage>
        <taxon>Bacteria</taxon>
        <taxon>Pseudomonadati</taxon>
        <taxon>Thermodesulfobacteriota</taxon>
        <taxon>Desulfobacteria</taxon>
        <taxon>Desulfobacterales</taxon>
        <taxon>Desulfococcaceae</taxon>
        <taxon>Desulfonema</taxon>
    </lineage>
</organism>
<gene>
    <name evidence="2" type="ORF">dnl_01820</name>
</gene>
<dbReference type="KEGG" id="dli:dnl_01820"/>
<dbReference type="GO" id="GO:0016075">
    <property type="term" value="P:rRNA catabolic process"/>
    <property type="evidence" value="ECO:0007669"/>
    <property type="project" value="TreeGrafter"/>
</dbReference>
<evidence type="ECO:0000256" key="1">
    <source>
        <dbReference type="PIRNR" id="PIRNR033490"/>
    </source>
</evidence>
<evidence type="ECO:0000313" key="2">
    <source>
        <dbReference type="EMBL" id="QTA77978.1"/>
    </source>
</evidence>
<dbReference type="RefSeq" id="WP_207689892.1">
    <property type="nucleotide sequence ID" value="NZ_CP061799.1"/>
</dbReference>